<dbReference type="GO" id="GO:0032993">
    <property type="term" value="C:protein-DNA complex"/>
    <property type="evidence" value="ECO:0007669"/>
    <property type="project" value="TreeGrafter"/>
</dbReference>
<dbReference type="GO" id="GO:0032131">
    <property type="term" value="F:alkylated DNA binding"/>
    <property type="evidence" value="ECO:0007669"/>
    <property type="project" value="TreeGrafter"/>
</dbReference>
<sequence>MGEATPDAERELALPEPVDLAETLIFLRRGRGDPTTLTADGPASWQEIWRAQRTPEGPATLRLRVLDGPPTAAARLHAAAWGPGATWSLERAGELLGAGDDWSGLDALLAARAGEADAVPGDPAAAALQRVRRRRRGLRLTRSHLVLEAAVAAVLEQKVTGVEARRAWRQLVRQHGERAPGPAPEGLTVMPDGAGWRRIPDHDWHRAGVGPQRMATIRRVAAVEAGLQRTLALGRGGPEAVAAFRSIPGVGLWTAAEVLQRAHGDPDTVSVGDAHLPHVIGTWFTGDRTDDAGMLALLAPYAGHRHRVVRLITSLGVEAPRFGAKATIEDHRAR</sequence>
<comment type="caution">
    <text evidence="3">The sequence shown here is derived from an EMBL/GenBank/DDBJ whole genome shotgun (WGS) entry which is preliminary data.</text>
</comment>
<keyword evidence="1" id="KW-0227">DNA damage</keyword>
<dbReference type="SUPFAM" id="SSF48150">
    <property type="entry name" value="DNA-glycosylase"/>
    <property type="match status" value="1"/>
</dbReference>
<dbReference type="AlphaFoldDB" id="A0A840XHE1"/>
<evidence type="ECO:0000256" key="2">
    <source>
        <dbReference type="ARBA" id="ARBA00023204"/>
    </source>
</evidence>
<evidence type="ECO:0000256" key="1">
    <source>
        <dbReference type="ARBA" id="ARBA00022763"/>
    </source>
</evidence>
<organism evidence="3 4">
    <name type="scientific">Microcella frigidaquae</name>
    <dbReference type="NCBI Taxonomy" id="424758"/>
    <lineage>
        <taxon>Bacteria</taxon>
        <taxon>Bacillati</taxon>
        <taxon>Actinomycetota</taxon>
        <taxon>Actinomycetes</taxon>
        <taxon>Micrococcales</taxon>
        <taxon>Microbacteriaceae</taxon>
        <taxon>Microcella</taxon>
    </lineage>
</organism>
<dbReference type="OrthoDB" id="5501430at2"/>
<name>A0A840XHE1_9MICO</name>
<dbReference type="InterPro" id="IPR011257">
    <property type="entry name" value="DNA_glycosylase"/>
</dbReference>
<dbReference type="Gene3D" id="1.10.340.30">
    <property type="entry name" value="Hypothetical protein, domain 2"/>
    <property type="match status" value="1"/>
</dbReference>
<gene>
    <name evidence="3" type="ORF">BJ959_001418</name>
</gene>
<dbReference type="GO" id="GO:0043916">
    <property type="term" value="F:DNA-7-methylguanine glycosylase activity"/>
    <property type="evidence" value="ECO:0007669"/>
    <property type="project" value="TreeGrafter"/>
</dbReference>
<dbReference type="GO" id="GO:0006285">
    <property type="term" value="P:base-excision repair, AP site formation"/>
    <property type="evidence" value="ECO:0007669"/>
    <property type="project" value="TreeGrafter"/>
</dbReference>
<accession>A0A840XHE1</accession>
<evidence type="ECO:0000313" key="4">
    <source>
        <dbReference type="Proteomes" id="UP000552883"/>
    </source>
</evidence>
<dbReference type="GO" id="GO:0005737">
    <property type="term" value="C:cytoplasm"/>
    <property type="evidence" value="ECO:0007669"/>
    <property type="project" value="TreeGrafter"/>
</dbReference>
<dbReference type="PANTHER" id="PTHR43003">
    <property type="entry name" value="DNA-3-METHYLADENINE GLYCOSYLASE"/>
    <property type="match status" value="1"/>
</dbReference>
<dbReference type="GO" id="GO:0006307">
    <property type="term" value="P:DNA alkylation repair"/>
    <property type="evidence" value="ECO:0007669"/>
    <property type="project" value="TreeGrafter"/>
</dbReference>
<dbReference type="Proteomes" id="UP000552883">
    <property type="component" value="Unassembled WGS sequence"/>
</dbReference>
<reference evidence="3 4" key="1">
    <citation type="submission" date="2020-08" db="EMBL/GenBank/DDBJ databases">
        <title>Sequencing the genomes of 1000 actinobacteria strains.</title>
        <authorList>
            <person name="Klenk H.-P."/>
        </authorList>
    </citation>
    <scope>NUCLEOTIDE SEQUENCE [LARGE SCALE GENOMIC DNA]</scope>
    <source>
        <strain evidence="3 4">DSM 23889</strain>
    </source>
</reference>
<dbReference type="InterPro" id="IPR051912">
    <property type="entry name" value="Alkylbase_DNA_Glycosylase/TA"/>
</dbReference>
<keyword evidence="2" id="KW-0234">DNA repair</keyword>
<dbReference type="GO" id="GO:0008725">
    <property type="term" value="F:DNA-3-methyladenine glycosylase activity"/>
    <property type="evidence" value="ECO:0007669"/>
    <property type="project" value="TreeGrafter"/>
</dbReference>
<dbReference type="EMBL" id="JACHBS010000001">
    <property type="protein sequence ID" value="MBB5617922.1"/>
    <property type="molecule type" value="Genomic_DNA"/>
</dbReference>
<keyword evidence="4" id="KW-1185">Reference proteome</keyword>
<dbReference type="RefSeq" id="WP_153981363.1">
    <property type="nucleotide sequence ID" value="NZ_BAAANZ010000005.1"/>
</dbReference>
<proteinExistence type="predicted"/>
<protein>
    <submittedName>
        <fullName evidence="3">3-methyladenine DNA glycosylase/8-oxoguanine DNA glycosylase</fullName>
    </submittedName>
</protein>
<evidence type="ECO:0000313" key="3">
    <source>
        <dbReference type="EMBL" id="MBB5617922.1"/>
    </source>
</evidence>
<dbReference type="PANTHER" id="PTHR43003:SF6">
    <property type="entry name" value="DNA GLYCOSYLASE"/>
    <property type="match status" value="1"/>
</dbReference>